<evidence type="ECO:0000313" key="8">
    <source>
        <dbReference type="EMBL" id="EID73522.1"/>
    </source>
</evidence>
<dbReference type="RefSeq" id="WP_008240351.1">
    <property type="nucleotide sequence ID" value="NZ_AJJU01000021.1"/>
</dbReference>
<name>I0WAV6_9FLAO</name>
<evidence type="ECO:0000259" key="6">
    <source>
        <dbReference type="Pfam" id="PF07980"/>
    </source>
</evidence>
<evidence type="ECO:0000259" key="7">
    <source>
        <dbReference type="Pfam" id="PF14322"/>
    </source>
</evidence>
<evidence type="ECO:0000256" key="2">
    <source>
        <dbReference type="ARBA" id="ARBA00006275"/>
    </source>
</evidence>
<gene>
    <name evidence="8" type="ORF">W5A_10604</name>
</gene>
<dbReference type="CDD" id="cd08977">
    <property type="entry name" value="SusD"/>
    <property type="match status" value="1"/>
</dbReference>
<comment type="similarity">
    <text evidence="2">Belongs to the SusD family.</text>
</comment>
<keyword evidence="9" id="KW-1185">Reference proteome</keyword>
<evidence type="ECO:0000256" key="1">
    <source>
        <dbReference type="ARBA" id="ARBA00004442"/>
    </source>
</evidence>
<dbReference type="InterPro" id="IPR012944">
    <property type="entry name" value="SusD_RagB_dom"/>
</dbReference>
<proteinExistence type="inferred from homology"/>
<dbReference type="InterPro" id="IPR011990">
    <property type="entry name" value="TPR-like_helical_dom_sf"/>
</dbReference>
<keyword evidence="5" id="KW-0998">Cell outer membrane</keyword>
<keyword evidence="3" id="KW-0732">Signal</keyword>
<evidence type="ECO:0000256" key="5">
    <source>
        <dbReference type="ARBA" id="ARBA00023237"/>
    </source>
</evidence>
<dbReference type="eggNOG" id="COG3193">
    <property type="taxonomic scope" value="Bacteria"/>
</dbReference>
<organism evidence="8 9">
    <name type="scientific">Imtechella halotolerans K1</name>
    <dbReference type="NCBI Taxonomy" id="946077"/>
    <lineage>
        <taxon>Bacteria</taxon>
        <taxon>Pseudomonadati</taxon>
        <taxon>Bacteroidota</taxon>
        <taxon>Flavobacteriia</taxon>
        <taxon>Flavobacteriales</taxon>
        <taxon>Flavobacteriaceae</taxon>
        <taxon>Imtechella</taxon>
    </lineage>
</organism>
<dbReference type="GO" id="GO:0009279">
    <property type="term" value="C:cell outer membrane"/>
    <property type="evidence" value="ECO:0007669"/>
    <property type="project" value="UniProtKB-SubCell"/>
</dbReference>
<evidence type="ECO:0000256" key="4">
    <source>
        <dbReference type="ARBA" id="ARBA00023136"/>
    </source>
</evidence>
<dbReference type="Pfam" id="PF07980">
    <property type="entry name" value="SusD_RagB"/>
    <property type="match status" value="1"/>
</dbReference>
<keyword evidence="4" id="KW-0472">Membrane</keyword>
<reference evidence="8 9" key="1">
    <citation type="journal article" date="2012" name="J. Bacteriol.">
        <title>Genome Sequence of the Halotolerant Bacterium Imtechella halotolerans K1T.</title>
        <authorList>
            <person name="Kumar S."/>
            <person name="Vikram S."/>
            <person name="Subramanian S."/>
            <person name="Raghava G.P."/>
            <person name="Pinnaka A.K."/>
        </authorList>
    </citation>
    <scope>NUCLEOTIDE SEQUENCE [LARGE SCALE GENOMIC DNA]</scope>
    <source>
        <strain evidence="8 9">K1</strain>
    </source>
</reference>
<comment type="caution">
    <text evidence="8">The sequence shown here is derived from an EMBL/GenBank/DDBJ whole genome shotgun (WGS) entry which is preliminary data.</text>
</comment>
<dbReference type="InterPro" id="IPR033985">
    <property type="entry name" value="SusD-like_N"/>
</dbReference>
<sequence length="473" mass="54507">MKNFNYEIWIITLWLTCVLVSCERFVEIDTPIHKLDKETVFSNDETAISAINGIYNELVNSTFSGGWNSSVTVLAGMSADILQPIRTTHSIFGPFNENEISSSESPDASANLNLWSSAYNIIYMANSILEGIENSNRITEETKKTVEGQAHFIRAFTYFYLANLYGDVPLILTTDYRRNAIAKRIPIDLILDQVKTDLDISMNLLNEVEDYKNLERTNVNRFVVIAFYARVSLFLKEWSKAEELSTKVINQTGKYEILDDLNTVFLANSKEAIWQISPIGSNGGGTQTMEGSIFIIHPTLPFISSIKLKDDFVSNINSNDKRLTYWIGYHNRVESYYPHKYKDRNSINNITEYSMVLRLAEQYLIRAEARTKLNNLSGAIKDINVIRKRAGLLLISDTKSELSKSELMDYIMYERKYELFSEWGHRWLDLKRTERASQVLKSIKPLWQDTDLFYPIPEEERIKNPNLTQNDGY</sequence>
<dbReference type="EMBL" id="AJJU01000021">
    <property type="protein sequence ID" value="EID73522.1"/>
    <property type="molecule type" value="Genomic_DNA"/>
</dbReference>
<feature type="domain" description="SusD-like N-terminal" evidence="7">
    <location>
        <begin position="100"/>
        <end position="233"/>
    </location>
</feature>
<dbReference type="Pfam" id="PF14322">
    <property type="entry name" value="SusD-like_3"/>
    <property type="match status" value="1"/>
</dbReference>
<dbReference type="Proteomes" id="UP000005938">
    <property type="component" value="Unassembled WGS sequence"/>
</dbReference>
<feature type="domain" description="RagB/SusD" evidence="6">
    <location>
        <begin position="334"/>
        <end position="473"/>
    </location>
</feature>
<dbReference type="STRING" id="946077.W5A_10604"/>
<dbReference type="AlphaFoldDB" id="I0WAV6"/>
<protein>
    <submittedName>
        <fullName evidence="8">SusD/RagB family protein</fullName>
    </submittedName>
</protein>
<comment type="subcellular location">
    <subcellularLocation>
        <location evidence="1">Cell outer membrane</location>
    </subcellularLocation>
</comment>
<dbReference type="OrthoDB" id="621570at2"/>
<evidence type="ECO:0000313" key="9">
    <source>
        <dbReference type="Proteomes" id="UP000005938"/>
    </source>
</evidence>
<accession>I0WAV6</accession>
<dbReference type="Gene3D" id="1.25.40.390">
    <property type="match status" value="1"/>
</dbReference>
<dbReference type="PROSITE" id="PS51257">
    <property type="entry name" value="PROKAR_LIPOPROTEIN"/>
    <property type="match status" value="1"/>
</dbReference>
<evidence type="ECO:0000256" key="3">
    <source>
        <dbReference type="ARBA" id="ARBA00022729"/>
    </source>
</evidence>
<dbReference type="PATRIC" id="fig|946077.3.peg.2140"/>
<dbReference type="SUPFAM" id="SSF48452">
    <property type="entry name" value="TPR-like"/>
    <property type="match status" value="1"/>
</dbReference>